<dbReference type="CDD" id="cd18547">
    <property type="entry name" value="ABC_6TM_Tm288_like"/>
    <property type="match status" value="1"/>
</dbReference>
<evidence type="ECO:0000259" key="10">
    <source>
        <dbReference type="PROSITE" id="PS50893"/>
    </source>
</evidence>
<dbReference type="InterPro" id="IPR039421">
    <property type="entry name" value="Type_1_exporter"/>
</dbReference>
<dbReference type="FunFam" id="1.20.1560.10:FF:000011">
    <property type="entry name" value="Multidrug ABC transporter ATP-binding protein"/>
    <property type="match status" value="1"/>
</dbReference>
<reference evidence="12 13" key="1">
    <citation type="submission" date="2018-12" db="EMBL/GenBank/DDBJ databases">
        <authorList>
            <consortium name="Pathogen Informatics"/>
        </authorList>
    </citation>
    <scope>NUCLEOTIDE SEQUENCE [LARGE SCALE GENOMIC DNA]</scope>
    <source>
        <strain evidence="12 13">NCTC13079</strain>
    </source>
</reference>
<dbReference type="PROSITE" id="PS00211">
    <property type="entry name" value="ABC_TRANSPORTER_1"/>
    <property type="match status" value="1"/>
</dbReference>
<dbReference type="Pfam" id="PF00005">
    <property type="entry name" value="ABC_tran"/>
    <property type="match status" value="1"/>
</dbReference>
<dbReference type="FunFam" id="3.40.50.300:FF:000287">
    <property type="entry name" value="Multidrug ABC transporter ATP-binding protein"/>
    <property type="match status" value="1"/>
</dbReference>
<evidence type="ECO:0000313" key="13">
    <source>
        <dbReference type="Proteomes" id="UP000269544"/>
    </source>
</evidence>
<dbReference type="Gene3D" id="1.20.1560.10">
    <property type="entry name" value="ABC transporter type 1, transmembrane domain"/>
    <property type="match status" value="1"/>
</dbReference>
<dbReference type="InterPro" id="IPR017871">
    <property type="entry name" value="ABC_transporter-like_CS"/>
</dbReference>
<keyword evidence="3" id="KW-1003">Cell membrane</keyword>
<evidence type="ECO:0000256" key="7">
    <source>
        <dbReference type="ARBA" id="ARBA00022989"/>
    </source>
</evidence>
<dbReference type="GO" id="GO:0015421">
    <property type="term" value="F:ABC-type oligopeptide transporter activity"/>
    <property type="evidence" value="ECO:0007669"/>
    <property type="project" value="TreeGrafter"/>
</dbReference>
<feature type="transmembrane region" description="Helical" evidence="9">
    <location>
        <begin position="160"/>
        <end position="181"/>
    </location>
</feature>
<keyword evidence="13" id="KW-1185">Reference proteome</keyword>
<dbReference type="InterPro" id="IPR003593">
    <property type="entry name" value="AAA+_ATPase"/>
</dbReference>
<feature type="transmembrane region" description="Helical" evidence="9">
    <location>
        <begin position="81"/>
        <end position="102"/>
    </location>
</feature>
<feature type="domain" description="ABC transmembrane type-1" evidence="11">
    <location>
        <begin position="40"/>
        <end position="328"/>
    </location>
</feature>
<dbReference type="CDD" id="cd03254">
    <property type="entry name" value="ABCC_Glucan_exporter_like"/>
    <property type="match status" value="1"/>
</dbReference>
<keyword evidence="6 12" id="KW-0067">ATP-binding</keyword>
<dbReference type="EC" id="3.6.3.-" evidence="12"/>
<keyword evidence="7 9" id="KW-1133">Transmembrane helix</keyword>
<dbReference type="PROSITE" id="PS50893">
    <property type="entry name" value="ABC_TRANSPORTER_2"/>
    <property type="match status" value="1"/>
</dbReference>
<sequence length="602" mass="67137">MPRHMHVVSEKDKRSLRTRESRKILRRLFGYLNQDKLPMFLAVLFTATSTIFDIFTPWILGLGITSIFESLKAKVAIDYEYLLRLILILAVLYLLSSLFYYIRGRILVDITQKTVYTLRQEFSDKIERLPVAYLDGYSVGDLLSRMTNDMESIVNNMRQNIAQIISAVVTIVGILIMMFSIEPRLTLISLVVLPVSGIVTAKIASISQGYFRKKSHHLGKIDGYMEEVISSREVVKSFTFESRALSEFDAINEDLYENSYKAQFISGQIMPLMGFISNLGYVAIAVFGGYLVLAGNITLGAIQAFFQYSRKLNQPISGMAEVVGALQSAISAADRIFQVLDAAEEAPVQDAAVLEDIQGAVRFEDVHFGYQPGREVIKGFSLDVKSGETIAIVGPTGAGKTTLINLLLRFYDVDSGRITIDGIDIRDMSRDDLRRHFGMVLQDTWLFSGTIADNIAYGRRDATDEEIVTAAKATYSDNFIRTLPKGYETKITESGSEISQGQRQLLTIARALISDPDILILDEATSSVDTRTEKMIQKAMDRLMAGRTNFVIAHRLSTIVGADTILVLQDGNIVEQGSHDALMQKDGVYAELYRSQFAGEEI</sequence>
<dbReference type="InterPro" id="IPR003439">
    <property type="entry name" value="ABC_transporter-like_ATP-bd"/>
</dbReference>
<keyword evidence="4 9" id="KW-0812">Transmembrane</keyword>
<evidence type="ECO:0000313" key="12">
    <source>
        <dbReference type="EMBL" id="VEJ34385.1"/>
    </source>
</evidence>
<evidence type="ECO:0000256" key="9">
    <source>
        <dbReference type="SAM" id="Phobius"/>
    </source>
</evidence>
<accession>A0A3S4YND0</accession>
<dbReference type="Pfam" id="PF00664">
    <property type="entry name" value="ABC_membrane"/>
    <property type="match status" value="1"/>
</dbReference>
<dbReference type="InterPro" id="IPR027417">
    <property type="entry name" value="P-loop_NTPase"/>
</dbReference>
<evidence type="ECO:0000256" key="2">
    <source>
        <dbReference type="ARBA" id="ARBA00022448"/>
    </source>
</evidence>
<feature type="transmembrane region" description="Helical" evidence="9">
    <location>
        <begin position="37"/>
        <end position="61"/>
    </location>
</feature>
<name>A0A3S4YND0_9FIRM</name>
<feature type="transmembrane region" description="Helical" evidence="9">
    <location>
        <begin position="279"/>
        <end position="306"/>
    </location>
</feature>
<dbReference type="PANTHER" id="PTHR43394">
    <property type="entry name" value="ATP-DEPENDENT PERMEASE MDL1, MITOCHONDRIAL"/>
    <property type="match status" value="1"/>
</dbReference>
<feature type="transmembrane region" description="Helical" evidence="9">
    <location>
        <begin position="187"/>
        <end position="211"/>
    </location>
</feature>
<evidence type="ECO:0000256" key="8">
    <source>
        <dbReference type="ARBA" id="ARBA00023136"/>
    </source>
</evidence>
<evidence type="ECO:0000259" key="11">
    <source>
        <dbReference type="PROSITE" id="PS50929"/>
    </source>
</evidence>
<keyword evidence="12" id="KW-0378">Hydrolase</keyword>
<dbReference type="EMBL" id="LR134523">
    <property type="protein sequence ID" value="VEJ34385.1"/>
    <property type="molecule type" value="Genomic_DNA"/>
</dbReference>
<evidence type="ECO:0000256" key="3">
    <source>
        <dbReference type="ARBA" id="ARBA00022475"/>
    </source>
</evidence>
<protein>
    <submittedName>
        <fullName evidence="12">Probable multidrug resistance ABC transporter ATP-binding/permease protein YheH</fullName>
        <ecNumber evidence="12">3.6.3.-</ecNumber>
    </submittedName>
</protein>
<dbReference type="KEGG" id="piv:NCTC13079_00125"/>
<dbReference type="SUPFAM" id="SSF52540">
    <property type="entry name" value="P-loop containing nucleoside triphosphate hydrolases"/>
    <property type="match status" value="1"/>
</dbReference>
<dbReference type="GO" id="GO:0016887">
    <property type="term" value="F:ATP hydrolysis activity"/>
    <property type="evidence" value="ECO:0007669"/>
    <property type="project" value="InterPro"/>
</dbReference>
<keyword evidence="5" id="KW-0547">Nucleotide-binding</keyword>
<evidence type="ECO:0000256" key="6">
    <source>
        <dbReference type="ARBA" id="ARBA00022840"/>
    </source>
</evidence>
<gene>
    <name evidence="12" type="primary">yheH</name>
    <name evidence="12" type="ORF">NCTC13079_00125</name>
</gene>
<comment type="subcellular location">
    <subcellularLocation>
        <location evidence="1">Cell membrane</location>
        <topology evidence="1">Multi-pass membrane protein</topology>
    </subcellularLocation>
</comment>
<evidence type="ECO:0000256" key="4">
    <source>
        <dbReference type="ARBA" id="ARBA00022692"/>
    </source>
</evidence>
<dbReference type="PROSITE" id="PS50929">
    <property type="entry name" value="ABC_TM1F"/>
    <property type="match status" value="1"/>
</dbReference>
<proteinExistence type="predicted"/>
<dbReference type="InterPro" id="IPR036640">
    <property type="entry name" value="ABC1_TM_sf"/>
</dbReference>
<dbReference type="Gene3D" id="3.40.50.300">
    <property type="entry name" value="P-loop containing nucleotide triphosphate hydrolases"/>
    <property type="match status" value="1"/>
</dbReference>
<dbReference type="SMART" id="SM00382">
    <property type="entry name" value="AAA"/>
    <property type="match status" value="1"/>
</dbReference>
<evidence type="ECO:0000256" key="5">
    <source>
        <dbReference type="ARBA" id="ARBA00022741"/>
    </source>
</evidence>
<dbReference type="InterPro" id="IPR011527">
    <property type="entry name" value="ABC1_TM_dom"/>
</dbReference>
<dbReference type="GO" id="GO:0005886">
    <property type="term" value="C:plasma membrane"/>
    <property type="evidence" value="ECO:0007669"/>
    <property type="project" value="UniProtKB-SubCell"/>
</dbReference>
<feature type="domain" description="ABC transporter" evidence="10">
    <location>
        <begin position="361"/>
        <end position="595"/>
    </location>
</feature>
<keyword evidence="2" id="KW-0813">Transport</keyword>
<organism evidence="12 13">
    <name type="scientific">Aedoeadaptatus ivorii</name>
    <dbReference type="NCBI Taxonomy" id="54006"/>
    <lineage>
        <taxon>Bacteria</taxon>
        <taxon>Bacillati</taxon>
        <taxon>Bacillota</taxon>
        <taxon>Tissierellia</taxon>
        <taxon>Tissierellales</taxon>
        <taxon>Peptoniphilaceae</taxon>
        <taxon>Aedoeadaptatus</taxon>
    </lineage>
</organism>
<dbReference type="GO" id="GO:0005524">
    <property type="term" value="F:ATP binding"/>
    <property type="evidence" value="ECO:0007669"/>
    <property type="project" value="UniProtKB-KW"/>
</dbReference>
<evidence type="ECO:0000256" key="1">
    <source>
        <dbReference type="ARBA" id="ARBA00004651"/>
    </source>
</evidence>
<dbReference type="Proteomes" id="UP000269544">
    <property type="component" value="Chromosome"/>
</dbReference>
<dbReference type="SUPFAM" id="SSF90123">
    <property type="entry name" value="ABC transporter transmembrane region"/>
    <property type="match status" value="1"/>
</dbReference>
<keyword evidence="8 9" id="KW-0472">Membrane</keyword>
<dbReference type="RefSeq" id="WP_232006481.1">
    <property type="nucleotide sequence ID" value="NZ_LR134523.1"/>
</dbReference>
<dbReference type="PANTHER" id="PTHR43394:SF1">
    <property type="entry name" value="ATP-BINDING CASSETTE SUB-FAMILY B MEMBER 10, MITOCHONDRIAL"/>
    <property type="match status" value="1"/>
</dbReference>
<dbReference type="AlphaFoldDB" id="A0A3S4YND0"/>